<gene>
    <name evidence="5" type="ORF">HDF08_002582</name>
</gene>
<reference evidence="5 6" key="1">
    <citation type="submission" date="2020-07" db="EMBL/GenBank/DDBJ databases">
        <title>Genomic Encyclopedia of Type Strains, Phase IV (KMG-V): Genome sequencing to study the core and pangenomes of soil and plant-associated prokaryotes.</title>
        <authorList>
            <person name="Whitman W."/>
        </authorList>
    </citation>
    <scope>NUCLEOTIDE SEQUENCE [LARGE SCALE GENOMIC DNA]</scope>
    <source>
        <strain evidence="5 6">M8UP22</strain>
    </source>
</reference>
<dbReference type="Pfam" id="PF13487">
    <property type="entry name" value="HD_5"/>
    <property type="match status" value="1"/>
</dbReference>
<feature type="domain" description="HD" evidence="3">
    <location>
        <begin position="176"/>
        <end position="298"/>
    </location>
</feature>
<evidence type="ECO:0000256" key="1">
    <source>
        <dbReference type="PROSITE-ProRule" id="PRU00169"/>
    </source>
</evidence>
<accession>A0A852VFR2</accession>
<proteinExistence type="predicted"/>
<feature type="domain" description="HD-GYP" evidence="4">
    <location>
        <begin position="154"/>
        <end position="349"/>
    </location>
</feature>
<dbReference type="InterPro" id="IPR003607">
    <property type="entry name" value="HD/PDEase_dom"/>
</dbReference>
<dbReference type="Gene3D" id="1.10.3210.10">
    <property type="entry name" value="Hypothetical protein af1432"/>
    <property type="match status" value="1"/>
</dbReference>
<dbReference type="SUPFAM" id="SSF109604">
    <property type="entry name" value="HD-domain/PDEase-like"/>
    <property type="match status" value="1"/>
</dbReference>
<name>A0A852VFR2_9BACT</name>
<dbReference type="Pfam" id="PF00072">
    <property type="entry name" value="Response_reg"/>
    <property type="match status" value="1"/>
</dbReference>
<evidence type="ECO:0000259" key="4">
    <source>
        <dbReference type="PROSITE" id="PS51832"/>
    </source>
</evidence>
<dbReference type="InterPro" id="IPR001789">
    <property type="entry name" value="Sig_transdc_resp-reg_receiver"/>
</dbReference>
<protein>
    <submittedName>
        <fullName evidence="5">Nucleotidyltransferase with HDIG domain</fullName>
    </submittedName>
</protein>
<dbReference type="PROSITE" id="PS50110">
    <property type="entry name" value="RESPONSE_REGULATORY"/>
    <property type="match status" value="1"/>
</dbReference>
<dbReference type="SMART" id="SM00471">
    <property type="entry name" value="HDc"/>
    <property type="match status" value="1"/>
</dbReference>
<organism evidence="5 6">
    <name type="scientific">Tunturiibacter lichenicola</name>
    <dbReference type="NCBI Taxonomy" id="2051959"/>
    <lineage>
        <taxon>Bacteria</taxon>
        <taxon>Pseudomonadati</taxon>
        <taxon>Acidobacteriota</taxon>
        <taxon>Terriglobia</taxon>
        <taxon>Terriglobales</taxon>
        <taxon>Acidobacteriaceae</taxon>
        <taxon>Tunturiibacter</taxon>
    </lineage>
</organism>
<dbReference type="GO" id="GO:0016740">
    <property type="term" value="F:transferase activity"/>
    <property type="evidence" value="ECO:0007669"/>
    <property type="project" value="UniProtKB-KW"/>
</dbReference>
<dbReference type="CDD" id="cd00156">
    <property type="entry name" value="REC"/>
    <property type="match status" value="1"/>
</dbReference>
<keyword evidence="1" id="KW-0597">Phosphoprotein</keyword>
<sequence>MTQERILVVDDEESVRSVAAALLARSGYSVTTAEGAEAALTRLQQDPDYDLVLSDVMMPVIDGLTLLDHLCTDHPNIPVVMFSAINDIYVVTSAFRRGAVDYLLKPFERTDLESVVLRAIEHGRLRKQNTLYRHNLEAIVTARTGRLRSTMQDLERSYDITLEAMGDALDLRDQETEGHSRRVTTYTSALAQAMGLESEDLRIIARGAFLHDIGKIATPDAILLKPGRLTPEETAIMKQHCERGYEMVRKISFLREAAEIVYAHQEQFDGSGYPRGLRGEQIPLGARIFAIADTLDAMTSDRPYRKGTTFAEAREEITRCAGTQFDPQIVEVFLALPAETWSNLRIATESRFPLPSSLSSSALPVAPDKQHI</sequence>
<dbReference type="InterPro" id="IPR011006">
    <property type="entry name" value="CheY-like_superfamily"/>
</dbReference>
<dbReference type="Gene3D" id="3.40.50.2300">
    <property type="match status" value="1"/>
</dbReference>
<dbReference type="EMBL" id="JACCCU010000002">
    <property type="protein sequence ID" value="NYF90480.1"/>
    <property type="molecule type" value="Genomic_DNA"/>
</dbReference>
<dbReference type="Proteomes" id="UP000564385">
    <property type="component" value="Unassembled WGS sequence"/>
</dbReference>
<dbReference type="GO" id="GO:0000160">
    <property type="term" value="P:phosphorelay signal transduction system"/>
    <property type="evidence" value="ECO:0007669"/>
    <property type="project" value="InterPro"/>
</dbReference>
<dbReference type="AlphaFoldDB" id="A0A852VFR2"/>
<evidence type="ECO:0000313" key="6">
    <source>
        <dbReference type="Proteomes" id="UP000564385"/>
    </source>
</evidence>
<dbReference type="SUPFAM" id="SSF52172">
    <property type="entry name" value="CheY-like"/>
    <property type="match status" value="1"/>
</dbReference>
<dbReference type="NCBIfam" id="TIGR00277">
    <property type="entry name" value="HDIG"/>
    <property type="match status" value="1"/>
</dbReference>
<dbReference type="InterPro" id="IPR052020">
    <property type="entry name" value="Cyclic_di-GMP/3'3'-cGAMP_PDE"/>
</dbReference>
<evidence type="ECO:0000259" key="2">
    <source>
        <dbReference type="PROSITE" id="PS50110"/>
    </source>
</evidence>
<dbReference type="PANTHER" id="PTHR45228:SF5">
    <property type="entry name" value="CYCLIC DI-GMP PHOSPHODIESTERASE VC_1348-RELATED"/>
    <property type="match status" value="1"/>
</dbReference>
<comment type="caution">
    <text evidence="5">The sequence shown here is derived from an EMBL/GenBank/DDBJ whole genome shotgun (WGS) entry which is preliminary data.</text>
</comment>
<evidence type="ECO:0000259" key="3">
    <source>
        <dbReference type="PROSITE" id="PS51831"/>
    </source>
</evidence>
<dbReference type="PROSITE" id="PS51831">
    <property type="entry name" value="HD"/>
    <property type="match status" value="1"/>
</dbReference>
<dbReference type="PANTHER" id="PTHR45228">
    <property type="entry name" value="CYCLIC DI-GMP PHOSPHODIESTERASE TM_0186-RELATED"/>
    <property type="match status" value="1"/>
</dbReference>
<dbReference type="PROSITE" id="PS51832">
    <property type="entry name" value="HD_GYP"/>
    <property type="match status" value="1"/>
</dbReference>
<dbReference type="CDD" id="cd00077">
    <property type="entry name" value="HDc"/>
    <property type="match status" value="1"/>
</dbReference>
<dbReference type="SMART" id="SM00448">
    <property type="entry name" value="REC"/>
    <property type="match status" value="1"/>
</dbReference>
<dbReference type="InterPro" id="IPR037522">
    <property type="entry name" value="HD_GYP_dom"/>
</dbReference>
<feature type="modified residue" description="4-aspartylphosphate" evidence="1">
    <location>
        <position position="55"/>
    </location>
</feature>
<dbReference type="InterPro" id="IPR006675">
    <property type="entry name" value="HDIG_dom"/>
</dbReference>
<feature type="domain" description="Response regulatory" evidence="2">
    <location>
        <begin position="5"/>
        <end position="120"/>
    </location>
</feature>
<evidence type="ECO:0000313" key="5">
    <source>
        <dbReference type="EMBL" id="NYF90480.1"/>
    </source>
</evidence>
<dbReference type="InterPro" id="IPR006674">
    <property type="entry name" value="HD_domain"/>
</dbReference>